<dbReference type="OrthoDB" id="3761315at2"/>
<dbReference type="RefSeq" id="WP_151542178.1">
    <property type="nucleotide sequence ID" value="NZ_WBMR01000068.1"/>
</dbReference>
<sequence>MPEAVIVATARSPIGRAFKGSLKDIRPDDLTAQMITAAMAKVPQLDPAQIDDLLLGCGLPGGEQGYNMARVVSVLLGWDNVPGATITRYCSSSLQTTRMALHAIKAGEADVIISAGVETVSRFAKGSSDGLPDTQNPVFADAQARTAKTAEGGAGVWHDPRQDDQVPDIYIAMGQTAENVAGMRGVSRQAQDEFGVRSQNLAEKALANGFWEKDITPVTLPDGTVVSKDDGPRPGTTYEKVSQLQPVFRPDGTVTAGNCCPLNDGAAAVVIMSDTKAAELGLTPLARIVSTGVTGLSPEIMGLGPVEASRKALAKAGMTIGDIDLVEINEAFAAQVLPSAEDLGIDLDKLNVNGGAIAVGHPFGMTGARITSTLVNGLKFHDKQFGLETMCVGGGQGMAMVLERLS</sequence>
<proteinExistence type="inferred from homology"/>
<dbReference type="NCBIfam" id="TIGR01930">
    <property type="entry name" value="AcCoA-C-Actrans"/>
    <property type="match status" value="1"/>
</dbReference>
<evidence type="ECO:0000256" key="1">
    <source>
        <dbReference type="ARBA" id="ARBA00010982"/>
    </source>
</evidence>
<dbReference type="InterPro" id="IPR020616">
    <property type="entry name" value="Thiolase_N"/>
</dbReference>
<evidence type="ECO:0000259" key="6">
    <source>
        <dbReference type="Pfam" id="PF00108"/>
    </source>
</evidence>
<dbReference type="Pfam" id="PF00108">
    <property type="entry name" value="Thiolase_N"/>
    <property type="match status" value="1"/>
</dbReference>
<comment type="similarity">
    <text evidence="1 5">Belongs to the thiolase-like superfamily. Thiolase family.</text>
</comment>
<dbReference type="EC" id="2.3.1.9" evidence="8"/>
<dbReference type="NCBIfam" id="NF005890">
    <property type="entry name" value="PRK07851.1"/>
    <property type="match status" value="1"/>
</dbReference>
<dbReference type="Proteomes" id="UP000483004">
    <property type="component" value="Unassembled WGS sequence"/>
</dbReference>
<dbReference type="GO" id="GO:0003985">
    <property type="term" value="F:acetyl-CoA C-acetyltransferase activity"/>
    <property type="evidence" value="ECO:0007669"/>
    <property type="project" value="UniProtKB-EC"/>
</dbReference>
<dbReference type="PANTHER" id="PTHR43853:SF21">
    <property type="entry name" value="STEROID 3-KETOACYL-COA THIOLASE"/>
    <property type="match status" value="1"/>
</dbReference>
<evidence type="ECO:0000259" key="7">
    <source>
        <dbReference type="Pfam" id="PF02803"/>
    </source>
</evidence>
<dbReference type="GO" id="GO:0010124">
    <property type="term" value="P:phenylacetate catabolic process"/>
    <property type="evidence" value="ECO:0007669"/>
    <property type="project" value="TreeGrafter"/>
</dbReference>
<dbReference type="InterPro" id="IPR016039">
    <property type="entry name" value="Thiolase-like"/>
</dbReference>
<dbReference type="EMBL" id="WBMR01000068">
    <property type="protein sequence ID" value="KAB2378893.1"/>
    <property type="molecule type" value="Genomic_DNA"/>
</dbReference>
<dbReference type="FunFam" id="3.40.47.10:FF:000013">
    <property type="entry name" value="Acetyl-CoA acetyltransferase"/>
    <property type="match status" value="1"/>
</dbReference>
<dbReference type="InterPro" id="IPR002155">
    <property type="entry name" value="Thiolase"/>
</dbReference>
<evidence type="ECO:0000313" key="8">
    <source>
        <dbReference type="EMBL" id="KAB2378893.1"/>
    </source>
</evidence>
<comment type="caution">
    <text evidence="8">The sequence shown here is derived from an EMBL/GenBank/DDBJ whole genome shotgun (WGS) entry which is preliminary data.</text>
</comment>
<protein>
    <submittedName>
        <fullName evidence="8">Acetyl-CoA C-acetyltransferase</fullName>
        <ecNumber evidence="8">2.3.1.9</ecNumber>
    </submittedName>
</protein>
<evidence type="ECO:0000256" key="4">
    <source>
        <dbReference type="PIRSR" id="PIRSR000429-1"/>
    </source>
</evidence>
<dbReference type="GO" id="GO:0006635">
    <property type="term" value="P:fatty acid beta-oxidation"/>
    <property type="evidence" value="ECO:0007669"/>
    <property type="project" value="TreeGrafter"/>
</dbReference>
<dbReference type="InterPro" id="IPR020617">
    <property type="entry name" value="Thiolase_C"/>
</dbReference>
<evidence type="ECO:0000313" key="9">
    <source>
        <dbReference type="Proteomes" id="UP000483004"/>
    </source>
</evidence>
<feature type="domain" description="Thiolase C-terminal" evidence="7">
    <location>
        <begin position="282"/>
        <end position="404"/>
    </location>
</feature>
<dbReference type="InterPro" id="IPR050215">
    <property type="entry name" value="Thiolase-like_sf_Thiolase"/>
</dbReference>
<organism evidence="8 9">
    <name type="scientific">Actinomadura montaniterrae</name>
    <dbReference type="NCBI Taxonomy" id="1803903"/>
    <lineage>
        <taxon>Bacteria</taxon>
        <taxon>Bacillati</taxon>
        <taxon>Actinomycetota</taxon>
        <taxon>Actinomycetes</taxon>
        <taxon>Streptosporangiales</taxon>
        <taxon>Thermomonosporaceae</taxon>
        <taxon>Actinomadura</taxon>
    </lineage>
</organism>
<feature type="active site" description="Acyl-thioester intermediate" evidence="4">
    <location>
        <position position="90"/>
    </location>
</feature>
<reference evidence="8 9" key="1">
    <citation type="submission" date="2019-09" db="EMBL/GenBank/DDBJ databases">
        <title>Actinomadura physcomitrii sp. nov., a novel actinomycete isolated from moss [Physcomitrium sphaericum (Ludw) Fuernr].</title>
        <authorList>
            <person name="Liu C."/>
            <person name="Zhuang X."/>
        </authorList>
    </citation>
    <scope>NUCLEOTIDE SEQUENCE [LARGE SCALE GENOMIC DNA]</scope>
    <source>
        <strain evidence="8 9">CYP1-1B</strain>
    </source>
</reference>
<dbReference type="PROSITE" id="PS00737">
    <property type="entry name" value="THIOLASE_2"/>
    <property type="match status" value="1"/>
</dbReference>
<keyword evidence="2 5" id="KW-0808">Transferase</keyword>
<dbReference type="GO" id="GO:0005737">
    <property type="term" value="C:cytoplasm"/>
    <property type="evidence" value="ECO:0007669"/>
    <property type="project" value="UniProtKB-ARBA"/>
</dbReference>
<accession>A0A6L3VY12</accession>
<gene>
    <name evidence="8" type="ORF">F9B16_22990</name>
</gene>
<evidence type="ECO:0000256" key="2">
    <source>
        <dbReference type="ARBA" id="ARBA00022679"/>
    </source>
</evidence>
<name>A0A6L3VY12_9ACTN</name>
<dbReference type="SUPFAM" id="SSF53901">
    <property type="entry name" value="Thiolase-like"/>
    <property type="match status" value="2"/>
</dbReference>
<feature type="active site" description="Proton acceptor" evidence="4">
    <location>
        <position position="361"/>
    </location>
</feature>
<evidence type="ECO:0000256" key="5">
    <source>
        <dbReference type="RuleBase" id="RU003557"/>
    </source>
</evidence>
<dbReference type="Gene3D" id="3.40.47.10">
    <property type="match status" value="1"/>
</dbReference>
<keyword evidence="3 5" id="KW-0012">Acyltransferase</keyword>
<feature type="domain" description="Thiolase N-terminal" evidence="6">
    <location>
        <begin position="5"/>
        <end position="274"/>
    </location>
</feature>
<dbReference type="PANTHER" id="PTHR43853">
    <property type="entry name" value="3-KETOACYL-COA THIOLASE, PEROXISOMAL"/>
    <property type="match status" value="1"/>
</dbReference>
<dbReference type="PIRSF" id="PIRSF000429">
    <property type="entry name" value="Ac-CoA_Ac_transf"/>
    <property type="match status" value="1"/>
</dbReference>
<feature type="active site" description="Proton acceptor" evidence="4">
    <location>
        <position position="391"/>
    </location>
</feature>
<dbReference type="AlphaFoldDB" id="A0A6L3VY12"/>
<dbReference type="Pfam" id="PF02803">
    <property type="entry name" value="Thiolase_C"/>
    <property type="match status" value="1"/>
</dbReference>
<keyword evidence="9" id="KW-1185">Reference proteome</keyword>
<evidence type="ECO:0000256" key="3">
    <source>
        <dbReference type="ARBA" id="ARBA00023315"/>
    </source>
</evidence>
<dbReference type="CDD" id="cd00751">
    <property type="entry name" value="thiolase"/>
    <property type="match status" value="1"/>
</dbReference>
<dbReference type="InterPro" id="IPR020613">
    <property type="entry name" value="Thiolase_CS"/>
</dbReference>